<dbReference type="EMBL" id="FQNC01000047">
    <property type="protein sequence ID" value="SGY72818.1"/>
    <property type="molecule type" value="Genomic_DNA"/>
</dbReference>
<evidence type="ECO:0000313" key="2">
    <source>
        <dbReference type="EMBL" id="SGY72818.1"/>
    </source>
</evidence>
<dbReference type="AlphaFoldDB" id="A0A2X0MA30"/>
<proteinExistence type="predicted"/>
<reference evidence="2 3" key="1">
    <citation type="submission" date="2016-11" db="EMBL/GenBank/DDBJ databases">
        <authorList>
            <person name="Jaros S."/>
            <person name="Januszkiewicz K."/>
            <person name="Wedrychowicz H."/>
        </authorList>
    </citation>
    <scope>NUCLEOTIDE SEQUENCE [LARGE SCALE GENOMIC DNA]</scope>
</reference>
<dbReference type="Proteomes" id="UP000249464">
    <property type="component" value="Unassembled WGS sequence"/>
</dbReference>
<organism evidence="2 3">
    <name type="scientific">Microbotryum silenes-dioicae</name>
    <dbReference type="NCBI Taxonomy" id="796604"/>
    <lineage>
        <taxon>Eukaryota</taxon>
        <taxon>Fungi</taxon>
        <taxon>Dikarya</taxon>
        <taxon>Basidiomycota</taxon>
        <taxon>Pucciniomycotina</taxon>
        <taxon>Microbotryomycetes</taxon>
        <taxon>Microbotryales</taxon>
        <taxon>Microbotryaceae</taxon>
        <taxon>Microbotryum</taxon>
    </lineage>
</organism>
<sequence>MSYRKYTHLDPLPTTFDTSSTLPEGTNPDGKSLANDQTRASQSPWYEKYDQPFLTNGSRSDNVFDFHIYYNLGSKTQVEHAKKLHERIRREFPELRIYKFWDRAVGPHPIAMFEVNVFTPVQVGALLGFLVAYRGPLSVLMATYRVHPNTSDALRDHTERATWMGTPIPLITEFLEADH</sequence>
<feature type="compositionally biased region" description="Polar residues" evidence="1">
    <location>
        <begin position="15"/>
        <end position="24"/>
    </location>
</feature>
<evidence type="ECO:0000313" key="3">
    <source>
        <dbReference type="Proteomes" id="UP000249464"/>
    </source>
</evidence>
<gene>
    <name evidence="2" type="primary">BQ5605_C005g03215</name>
    <name evidence="2" type="ORF">BQ5605_C005G03215</name>
</gene>
<dbReference type="Pfam" id="PF08883">
    <property type="entry name" value="DOPA_dioxygen"/>
    <property type="match status" value="1"/>
</dbReference>
<dbReference type="Gene3D" id="3.30.70.1240">
    <property type="entry name" value="DOPA-like domains"/>
    <property type="match status" value="1"/>
</dbReference>
<dbReference type="SUPFAM" id="SSF143410">
    <property type="entry name" value="DOPA-like"/>
    <property type="match status" value="1"/>
</dbReference>
<accession>A0A2X0MA30</accession>
<keyword evidence="3" id="KW-1185">Reference proteome</keyword>
<protein>
    <submittedName>
        <fullName evidence="2">BQ5605_C005g03215 protein</fullName>
    </submittedName>
</protein>
<name>A0A2X0MA30_9BASI</name>
<dbReference type="PANTHER" id="PTHR36423">
    <property type="entry name" value="AFR070WP"/>
    <property type="match status" value="1"/>
</dbReference>
<dbReference type="PANTHER" id="PTHR36423:SF2">
    <property type="entry name" value="AFR070WP"/>
    <property type="match status" value="1"/>
</dbReference>
<feature type="region of interest" description="Disordered" evidence="1">
    <location>
        <begin position="14"/>
        <end position="41"/>
    </location>
</feature>
<evidence type="ECO:0000256" key="1">
    <source>
        <dbReference type="SAM" id="MobiDB-lite"/>
    </source>
</evidence>
<dbReference type="InterPro" id="IPR014980">
    <property type="entry name" value="DOPA_dioxygen"/>
</dbReference>
<dbReference type="InterPro" id="IPR023389">
    <property type="entry name" value="DOPA-like_sf"/>
</dbReference>